<keyword evidence="2" id="KW-0245">EGF-like domain</keyword>
<evidence type="ECO:0000259" key="4">
    <source>
        <dbReference type="PROSITE" id="PS50038"/>
    </source>
</evidence>
<feature type="disulfide bond" evidence="2">
    <location>
        <begin position="191"/>
        <end position="200"/>
    </location>
</feature>
<dbReference type="PROSITE" id="PS50026">
    <property type="entry name" value="EGF_3"/>
    <property type="match status" value="1"/>
</dbReference>
<dbReference type="InterPro" id="IPR020067">
    <property type="entry name" value="Frizzled_dom"/>
</dbReference>
<proteinExistence type="predicted"/>
<keyword evidence="6" id="KW-1185">Reference proteome</keyword>
<organism evidence="5 6">
    <name type="scientific">Holothuria leucospilota</name>
    <name type="common">Black long sea cucumber</name>
    <name type="synonym">Mertensiothuria leucospilota</name>
    <dbReference type="NCBI Taxonomy" id="206669"/>
    <lineage>
        <taxon>Eukaryota</taxon>
        <taxon>Metazoa</taxon>
        <taxon>Echinodermata</taxon>
        <taxon>Eleutherozoa</taxon>
        <taxon>Echinozoa</taxon>
        <taxon>Holothuroidea</taxon>
        <taxon>Aspidochirotacea</taxon>
        <taxon>Aspidochirotida</taxon>
        <taxon>Holothuriidae</taxon>
        <taxon>Holothuria</taxon>
    </lineage>
</organism>
<dbReference type="InterPro" id="IPR000742">
    <property type="entry name" value="EGF"/>
</dbReference>
<dbReference type="PROSITE" id="PS50038">
    <property type="entry name" value="FZ"/>
    <property type="match status" value="1"/>
</dbReference>
<dbReference type="Gene3D" id="2.10.25.10">
    <property type="entry name" value="Laminin"/>
    <property type="match status" value="1"/>
</dbReference>
<dbReference type="Gene3D" id="1.10.2000.10">
    <property type="entry name" value="Frizzled cysteine-rich domain"/>
    <property type="match status" value="1"/>
</dbReference>
<dbReference type="AlphaFoldDB" id="A0A9Q0YDV5"/>
<dbReference type="OrthoDB" id="6051224at2759"/>
<dbReference type="SUPFAM" id="SSF63501">
    <property type="entry name" value="Frizzled cysteine-rich domain"/>
    <property type="match status" value="1"/>
</dbReference>
<evidence type="ECO:0000256" key="2">
    <source>
        <dbReference type="PROSITE-ProRule" id="PRU00076"/>
    </source>
</evidence>
<dbReference type="PROSITE" id="PS01186">
    <property type="entry name" value="EGF_2"/>
    <property type="match status" value="1"/>
</dbReference>
<dbReference type="EMBL" id="JAIZAY010000022">
    <property type="protein sequence ID" value="KAJ8020977.1"/>
    <property type="molecule type" value="Genomic_DNA"/>
</dbReference>
<dbReference type="SUPFAM" id="SSF57196">
    <property type="entry name" value="EGF/Laminin"/>
    <property type="match status" value="1"/>
</dbReference>
<dbReference type="PROSITE" id="PS00022">
    <property type="entry name" value="EGF_1"/>
    <property type="match status" value="1"/>
</dbReference>
<feature type="domain" description="EGF-like" evidence="3">
    <location>
        <begin position="165"/>
        <end position="201"/>
    </location>
</feature>
<dbReference type="Proteomes" id="UP001152320">
    <property type="component" value="Chromosome 22"/>
</dbReference>
<sequence>MGTTSLGTTAQAPNVCPNFQTSLDDGVQGCISSPLPACRSINLCETFLPNRFNLGDSLTKLQERYNEYTNKLNITCHPYAIRFLCFRFSPPCPKVTIEETSEPYYAFDIINFPHVDIPLPCKSLCENISETCIEDEPERKDLSSRCSTLPESTSEEICFGSALAQVSLCNSFTCENGGSCFTVNDRQYCKCQPGYFGTHCEVNTSSDYRVIQGHCVSVPEQCRSVLPYNATRGLNLSDSHLAYIAGWERIAPMAYEGIMDTRVILLFCGLFYPPCAANESGSTSIVCWDLCILTKLQYEFILASLGFPTLLCEKLHKEAPPGYTCLS</sequence>
<gene>
    <name evidence="5" type="ORF">HOLleu_40722</name>
</gene>
<comment type="caution">
    <text evidence="5">The sequence shown here is derived from an EMBL/GenBank/DDBJ whole genome shotgun (WGS) entry which is preliminary data.</text>
</comment>
<evidence type="ECO:0000256" key="1">
    <source>
        <dbReference type="ARBA" id="ARBA00023157"/>
    </source>
</evidence>
<comment type="caution">
    <text evidence="2">Lacks conserved residue(s) required for the propagation of feature annotation.</text>
</comment>
<evidence type="ECO:0000313" key="6">
    <source>
        <dbReference type="Proteomes" id="UP001152320"/>
    </source>
</evidence>
<evidence type="ECO:0000259" key="3">
    <source>
        <dbReference type="PROSITE" id="PS50026"/>
    </source>
</evidence>
<feature type="domain" description="FZ" evidence="4">
    <location>
        <begin position="30"/>
        <end position="161"/>
    </location>
</feature>
<keyword evidence="1 2" id="KW-1015">Disulfide bond</keyword>
<accession>A0A9Q0YDV5</accession>
<dbReference type="CDD" id="cd07066">
    <property type="entry name" value="CRD_FZ"/>
    <property type="match status" value="1"/>
</dbReference>
<protein>
    <submittedName>
        <fullName evidence="5">Uncharacterized protein</fullName>
    </submittedName>
</protein>
<evidence type="ECO:0000313" key="5">
    <source>
        <dbReference type="EMBL" id="KAJ8020977.1"/>
    </source>
</evidence>
<reference evidence="5" key="1">
    <citation type="submission" date="2021-10" db="EMBL/GenBank/DDBJ databases">
        <title>Tropical sea cucumber genome reveals ecological adaptation and Cuvierian tubules defense mechanism.</title>
        <authorList>
            <person name="Chen T."/>
        </authorList>
    </citation>
    <scope>NUCLEOTIDE SEQUENCE</scope>
    <source>
        <strain evidence="5">Nanhai2018</strain>
        <tissue evidence="5">Muscle</tissue>
    </source>
</reference>
<dbReference type="InterPro" id="IPR036790">
    <property type="entry name" value="Frizzled_dom_sf"/>
</dbReference>
<name>A0A9Q0YDV5_HOLLE</name>